<evidence type="ECO:0000313" key="3">
    <source>
        <dbReference type="Proteomes" id="UP001066276"/>
    </source>
</evidence>
<accession>A0AAV7RPT8</accession>
<dbReference type="AlphaFoldDB" id="A0AAV7RPT8"/>
<reference evidence="2" key="1">
    <citation type="journal article" date="2022" name="bioRxiv">
        <title>Sequencing and chromosome-scale assembly of the giantPleurodeles waltlgenome.</title>
        <authorList>
            <person name="Brown T."/>
            <person name="Elewa A."/>
            <person name="Iarovenko S."/>
            <person name="Subramanian E."/>
            <person name="Araus A.J."/>
            <person name="Petzold A."/>
            <person name="Susuki M."/>
            <person name="Suzuki K.-i.T."/>
            <person name="Hayashi T."/>
            <person name="Toyoda A."/>
            <person name="Oliveira C."/>
            <person name="Osipova E."/>
            <person name="Leigh N.D."/>
            <person name="Simon A."/>
            <person name="Yun M.H."/>
        </authorList>
    </citation>
    <scope>NUCLEOTIDE SEQUENCE</scope>
    <source>
        <strain evidence="2">20211129_DDA</strain>
        <tissue evidence="2">Liver</tissue>
    </source>
</reference>
<feature type="region of interest" description="Disordered" evidence="1">
    <location>
        <begin position="1"/>
        <end position="27"/>
    </location>
</feature>
<protein>
    <submittedName>
        <fullName evidence="2">Uncharacterized protein</fullName>
    </submittedName>
</protein>
<sequence>MTGEDGPVLARSSPGHTPGRVLRPTGSAPLLWPEENLECVSCPLGNGTLGRRRKSERERVPRGARLSYGRKRTWNVCPVPLATGRLAGEENPKENASRGERASIMARREAGRCVLSPWQRDAWPAKKIRKRRTCI</sequence>
<gene>
    <name evidence="2" type="ORF">NDU88_007067</name>
</gene>
<organism evidence="2 3">
    <name type="scientific">Pleurodeles waltl</name>
    <name type="common">Iberian ribbed newt</name>
    <dbReference type="NCBI Taxonomy" id="8319"/>
    <lineage>
        <taxon>Eukaryota</taxon>
        <taxon>Metazoa</taxon>
        <taxon>Chordata</taxon>
        <taxon>Craniata</taxon>
        <taxon>Vertebrata</taxon>
        <taxon>Euteleostomi</taxon>
        <taxon>Amphibia</taxon>
        <taxon>Batrachia</taxon>
        <taxon>Caudata</taxon>
        <taxon>Salamandroidea</taxon>
        <taxon>Salamandridae</taxon>
        <taxon>Pleurodelinae</taxon>
        <taxon>Pleurodeles</taxon>
    </lineage>
</organism>
<comment type="caution">
    <text evidence="2">The sequence shown here is derived from an EMBL/GenBank/DDBJ whole genome shotgun (WGS) entry which is preliminary data.</text>
</comment>
<dbReference type="EMBL" id="JANPWB010000009">
    <property type="protein sequence ID" value="KAJ1154314.1"/>
    <property type="molecule type" value="Genomic_DNA"/>
</dbReference>
<proteinExistence type="predicted"/>
<evidence type="ECO:0000256" key="1">
    <source>
        <dbReference type="SAM" id="MobiDB-lite"/>
    </source>
</evidence>
<evidence type="ECO:0000313" key="2">
    <source>
        <dbReference type="EMBL" id="KAJ1154314.1"/>
    </source>
</evidence>
<keyword evidence="3" id="KW-1185">Reference proteome</keyword>
<dbReference type="Proteomes" id="UP001066276">
    <property type="component" value="Chromosome 5"/>
</dbReference>
<name>A0AAV7RPT8_PLEWA</name>